<organism evidence="2 3">
    <name type="scientific">Rosistilla carotiformis</name>
    <dbReference type="NCBI Taxonomy" id="2528017"/>
    <lineage>
        <taxon>Bacteria</taxon>
        <taxon>Pseudomonadati</taxon>
        <taxon>Planctomycetota</taxon>
        <taxon>Planctomycetia</taxon>
        <taxon>Pirellulales</taxon>
        <taxon>Pirellulaceae</taxon>
        <taxon>Rosistilla</taxon>
    </lineage>
</organism>
<sequence>MVNVNFFDWMRQGVKQSVLLGVSDAIETMGTPAETETMDPDILAFLRADGDSETKRVGARPQRGGARKRLGKSLNDLDSAKTA</sequence>
<evidence type="ECO:0000256" key="1">
    <source>
        <dbReference type="SAM" id="MobiDB-lite"/>
    </source>
</evidence>
<gene>
    <name evidence="2" type="ORF">Poly24_34500</name>
</gene>
<name>A0A518JW26_9BACT</name>
<dbReference type="OrthoDB" id="292113at2"/>
<dbReference type="KEGG" id="rcf:Poly24_34500"/>
<dbReference type="RefSeq" id="WP_145097741.1">
    <property type="nucleotide sequence ID" value="NZ_CP036348.1"/>
</dbReference>
<proteinExistence type="predicted"/>
<keyword evidence="3" id="KW-1185">Reference proteome</keyword>
<accession>A0A518JW26</accession>
<reference evidence="2 3" key="1">
    <citation type="submission" date="2019-02" db="EMBL/GenBank/DDBJ databases">
        <title>Deep-cultivation of Planctomycetes and their phenomic and genomic characterization uncovers novel biology.</title>
        <authorList>
            <person name="Wiegand S."/>
            <person name="Jogler M."/>
            <person name="Boedeker C."/>
            <person name="Pinto D."/>
            <person name="Vollmers J."/>
            <person name="Rivas-Marin E."/>
            <person name="Kohn T."/>
            <person name="Peeters S.H."/>
            <person name="Heuer A."/>
            <person name="Rast P."/>
            <person name="Oberbeckmann S."/>
            <person name="Bunk B."/>
            <person name="Jeske O."/>
            <person name="Meyerdierks A."/>
            <person name="Storesund J.E."/>
            <person name="Kallscheuer N."/>
            <person name="Luecker S."/>
            <person name="Lage O.M."/>
            <person name="Pohl T."/>
            <person name="Merkel B.J."/>
            <person name="Hornburger P."/>
            <person name="Mueller R.-W."/>
            <person name="Bruemmer F."/>
            <person name="Labrenz M."/>
            <person name="Spormann A.M."/>
            <person name="Op den Camp H."/>
            <person name="Overmann J."/>
            <person name="Amann R."/>
            <person name="Jetten M.S.M."/>
            <person name="Mascher T."/>
            <person name="Medema M.H."/>
            <person name="Devos D.P."/>
            <person name="Kaster A.-K."/>
            <person name="Ovreas L."/>
            <person name="Rohde M."/>
            <person name="Galperin M.Y."/>
            <person name="Jogler C."/>
        </authorList>
    </citation>
    <scope>NUCLEOTIDE SEQUENCE [LARGE SCALE GENOMIC DNA]</scope>
    <source>
        <strain evidence="2 3">Poly24</strain>
    </source>
</reference>
<evidence type="ECO:0000313" key="3">
    <source>
        <dbReference type="Proteomes" id="UP000315082"/>
    </source>
</evidence>
<protein>
    <submittedName>
        <fullName evidence="2">Uncharacterized protein</fullName>
    </submittedName>
</protein>
<dbReference type="EMBL" id="CP036348">
    <property type="protein sequence ID" value="QDV69733.1"/>
    <property type="molecule type" value="Genomic_DNA"/>
</dbReference>
<feature type="region of interest" description="Disordered" evidence="1">
    <location>
        <begin position="50"/>
        <end position="83"/>
    </location>
</feature>
<dbReference type="Proteomes" id="UP000315082">
    <property type="component" value="Chromosome"/>
</dbReference>
<evidence type="ECO:0000313" key="2">
    <source>
        <dbReference type="EMBL" id="QDV69733.1"/>
    </source>
</evidence>
<dbReference type="AlphaFoldDB" id="A0A518JW26"/>